<protein>
    <recommendedName>
        <fullName evidence="6">Yip1 domain-containing protein</fullName>
    </recommendedName>
</protein>
<evidence type="ECO:0000256" key="2">
    <source>
        <dbReference type="ARBA" id="ARBA00022692"/>
    </source>
</evidence>
<evidence type="ECO:0000256" key="3">
    <source>
        <dbReference type="ARBA" id="ARBA00022989"/>
    </source>
</evidence>
<organism evidence="7 8">
    <name type="scientific">Lederbergia wuyishanensis</name>
    <dbReference type="NCBI Taxonomy" id="1347903"/>
    <lineage>
        <taxon>Bacteria</taxon>
        <taxon>Bacillati</taxon>
        <taxon>Bacillota</taxon>
        <taxon>Bacilli</taxon>
        <taxon>Bacillales</taxon>
        <taxon>Bacillaceae</taxon>
        <taxon>Lederbergia</taxon>
    </lineage>
</organism>
<keyword evidence="8" id="KW-1185">Reference proteome</keyword>
<feature type="transmembrane region" description="Helical" evidence="5">
    <location>
        <begin position="132"/>
        <end position="152"/>
    </location>
</feature>
<evidence type="ECO:0000256" key="1">
    <source>
        <dbReference type="ARBA" id="ARBA00004141"/>
    </source>
</evidence>
<comment type="subcellular location">
    <subcellularLocation>
        <location evidence="1">Membrane</location>
        <topology evidence="1">Multi-pass membrane protein</topology>
    </subcellularLocation>
</comment>
<feature type="transmembrane region" description="Helical" evidence="5">
    <location>
        <begin position="103"/>
        <end position="126"/>
    </location>
</feature>
<sequence>MWNELIKYPFYVIVHPFKGFWDVKYEGKGKPQIALSILLLLTLVITLKRQFTGFIVNFSNPNTLNSIDELIFIVLPFFLFCIANWAITTLMDGEGKFIEIITVTAYALLPMVIIYAATTIISNFITFEEAPLFFLLESIAMFWFLGLLFVGIMTVHQYSVSKTIATFIITAMVMGVMIFLGLLFFSLIQQLVTFVETVYKEIIYRL</sequence>
<proteinExistence type="predicted"/>
<reference evidence="7 8" key="1">
    <citation type="submission" date="2023-07" db="EMBL/GenBank/DDBJ databases">
        <title>Genomic Encyclopedia of Type Strains, Phase IV (KMG-IV): sequencing the most valuable type-strain genomes for metagenomic binning, comparative biology and taxonomic classification.</title>
        <authorList>
            <person name="Goeker M."/>
        </authorList>
    </citation>
    <scope>NUCLEOTIDE SEQUENCE [LARGE SCALE GENOMIC DNA]</scope>
    <source>
        <strain evidence="7 8">DSM 27848</strain>
    </source>
</reference>
<feature type="transmembrane region" description="Helical" evidence="5">
    <location>
        <begin position="164"/>
        <end position="188"/>
    </location>
</feature>
<evidence type="ECO:0000256" key="4">
    <source>
        <dbReference type="ARBA" id="ARBA00023136"/>
    </source>
</evidence>
<accession>A0ABU0DA30</accession>
<feature type="transmembrane region" description="Helical" evidence="5">
    <location>
        <begin position="71"/>
        <end position="91"/>
    </location>
</feature>
<feature type="domain" description="Yip1" evidence="6">
    <location>
        <begin position="11"/>
        <end position="179"/>
    </location>
</feature>
<dbReference type="InterPro" id="IPR006977">
    <property type="entry name" value="Yip1_dom"/>
</dbReference>
<dbReference type="EMBL" id="JAUSUO010000015">
    <property type="protein sequence ID" value="MDQ0345288.1"/>
    <property type="molecule type" value="Genomic_DNA"/>
</dbReference>
<evidence type="ECO:0000256" key="5">
    <source>
        <dbReference type="SAM" id="Phobius"/>
    </source>
</evidence>
<dbReference type="Pfam" id="PF04893">
    <property type="entry name" value="Yip1"/>
    <property type="match status" value="1"/>
</dbReference>
<evidence type="ECO:0000259" key="6">
    <source>
        <dbReference type="Pfam" id="PF04893"/>
    </source>
</evidence>
<comment type="caution">
    <text evidence="7">The sequence shown here is derived from an EMBL/GenBank/DDBJ whole genome shotgun (WGS) entry which is preliminary data.</text>
</comment>
<gene>
    <name evidence="7" type="ORF">J2S14_004144</name>
</gene>
<evidence type="ECO:0000313" key="7">
    <source>
        <dbReference type="EMBL" id="MDQ0345288.1"/>
    </source>
</evidence>
<keyword evidence="2 5" id="KW-0812">Transmembrane</keyword>
<name>A0ABU0DA30_9BACI</name>
<feature type="transmembrane region" description="Helical" evidence="5">
    <location>
        <begin position="33"/>
        <end position="51"/>
    </location>
</feature>
<keyword evidence="4 5" id="KW-0472">Membrane</keyword>
<evidence type="ECO:0000313" key="8">
    <source>
        <dbReference type="Proteomes" id="UP001232343"/>
    </source>
</evidence>
<keyword evidence="3 5" id="KW-1133">Transmembrane helix</keyword>
<dbReference type="Proteomes" id="UP001232343">
    <property type="component" value="Unassembled WGS sequence"/>
</dbReference>